<name>A0A7J7KX11_9MAGN</name>
<feature type="chain" id="PRO_5029636166" evidence="1">
    <location>
        <begin position="19"/>
        <end position="152"/>
    </location>
</feature>
<gene>
    <name evidence="2" type="ORF">GIB67_002288</name>
</gene>
<protein>
    <submittedName>
        <fullName evidence="2">Uncharacterized protein</fullName>
    </submittedName>
</protein>
<organism evidence="2 3">
    <name type="scientific">Kingdonia uniflora</name>
    <dbReference type="NCBI Taxonomy" id="39325"/>
    <lineage>
        <taxon>Eukaryota</taxon>
        <taxon>Viridiplantae</taxon>
        <taxon>Streptophyta</taxon>
        <taxon>Embryophyta</taxon>
        <taxon>Tracheophyta</taxon>
        <taxon>Spermatophyta</taxon>
        <taxon>Magnoliopsida</taxon>
        <taxon>Ranunculales</taxon>
        <taxon>Circaeasteraceae</taxon>
        <taxon>Kingdonia</taxon>
    </lineage>
</organism>
<keyword evidence="1" id="KW-0732">Signal</keyword>
<reference evidence="2 3" key="1">
    <citation type="journal article" date="2020" name="IScience">
        <title>Genome Sequencing of the Endangered Kingdonia uniflora (Circaeasteraceae, Ranunculales) Reveals Potential Mechanisms of Evolutionary Specialization.</title>
        <authorList>
            <person name="Sun Y."/>
            <person name="Deng T."/>
            <person name="Zhang A."/>
            <person name="Moore M.J."/>
            <person name="Landis J.B."/>
            <person name="Lin N."/>
            <person name="Zhang H."/>
            <person name="Zhang X."/>
            <person name="Huang J."/>
            <person name="Zhang X."/>
            <person name="Sun H."/>
            <person name="Wang H."/>
        </authorList>
    </citation>
    <scope>NUCLEOTIDE SEQUENCE [LARGE SCALE GENOMIC DNA]</scope>
    <source>
        <strain evidence="2">TB1705</strain>
        <tissue evidence="2">Leaf</tissue>
    </source>
</reference>
<keyword evidence="3" id="KW-1185">Reference proteome</keyword>
<dbReference type="Proteomes" id="UP000541444">
    <property type="component" value="Unassembled WGS sequence"/>
</dbReference>
<proteinExistence type="predicted"/>
<sequence>MAGFGLVLMVAKSVCIDALPPGYVLKSQMKALFDEESEKITIEEEIENQYGLDTTVATGVASLDLPNFLRYHINHHTIEMITWEPWLESEVLEIEDVLTAKLLSRKRMPLQVPNGNCEYYLGGRCWMQLEGEARIPLDPPLNMLPHISTTAL</sequence>
<dbReference type="EMBL" id="JACGCM010002827">
    <property type="protein sequence ID" value="KAF6134887.1"/>
    <property type="molecule type" value="Genomic_DNA"/>
</dbReference>
<comment type="caution">
    <text evidence="2">The sequence shown here is derived from an EMBL/GenBank/DDBJ whole genome shotgun (WGS) entry which is preliminary data.</text>
</comment>
<evidence type="ECO:0000256" key="1">
    <source>
        <dbReference type="SAM" id="SignalP"/>
    </source>
</evidence>
<evidence type="ECO:0000313" key="2">
    <source>
        <dbReference type="EMBL" id="KAF6134887.1"/>
    </source>
</evidence>
<evidence type="ECO:0000313" key="3">
    <source>
        <dbReference type="Proteomes" id="UP000541444"/>
    </source>
</evidence>
<dbReference type="AlphaFoldDB" id="A0A7J7KX11"/>
<feature type="signal peptide" evidence="1">
    <location>
        <begin position="1"/>
        <end position="18"/>
    </location>
</feature>
<accession>A0A7J7KX11</accession>